<dbReference type="GO" id="GO:0004449">
    <property type="term" value="F:isocitrate dehydrogenase (NAD+) activity"/>
    <property type="evidence" value="ECO:0007669"/>
    <property type="project" value="UniProtKB-EC"/>
</dbReference>
<sequence length="61" mass="6438">MAYQITLIPGDGIGPEVAFAAQACLDATQVPIQWEILPAGKQSIAQCGSPLSENLLNSIKR</sequence>
<proteinExistence type="predicted"/>
<evidence type="ECO:0000313" key="3">
    <source>
        <dbReference type="Proteomes" id="UP000230859"/>
    </source>
</evidence>
<evidence type="ECO:0000259" key="1">
    <source>
        <dbReference type="Pfam" id="PF00180"/>
    </source>
</evidence>
<dbReference type="Proteomes" id="UP000230859">
    <property type="component" value="Unassembled WGS sequence"/>
</dbReference>
<dbReference type="Gene3D" id="3.40.718.10">
    <property type="entry name" value="Isopropylmalate Dehydrogenase"/>
    <property type="match status" value="1"/>
</dbReference>
<protein>
    <submittedName>
        <fullName evidence="2">Isocitrate dehydrogenase</fullName>
        <ecNumber evidence="2">1.1.1.41</ecNumber>
    </submittedName>
</protein>
<comment type="caution">
    <text evidence="2">The sequence shown here is derived from an EMBL/GenBank/DDBJ whole genome shotgun (WGS) entry which is preliminary data.</text>
</comment>
<name>A0A2H0LNJ9_9BACT</name>
<dbReference type="AlphaFoldDB" id="A0A2H0LNJ9"/>
<dbReference type="InterPro" id="IPR024084">
    <property type="entry name" value="IsoPropMal-DH-like_dom"/>
</dbReference>
<evidence type="ECO:0000313" key="2">
    <source>
        <dbReference type="EMBL" id="PIQ86010.1"/>
    </source>
</evidence>
<reference evidence="2 3" key="1">
    <citation type="submission" date="2017-09" db="EMBL/GenBank/DDBJ databases">
        <title>Depth-based differentiation of microbial function through sediment-hosted aquifers and enrichment of novel symbionts in the deep terrestrial subsurface.</title>
        <authorList>
            <person name="Probst A.J."/>
            <person name="Ladd B."/>
            <person name="Jarett J.K."/>
            <person name="Geller-Mcgrath D.E."/>
            <person name="Sieber C.M."/>
            <person name="Emerson J.B."/>
            <person name="Anantharaman K."/>
            <person name="Thomas B.C."/>
            <person name="Malmstrom R."/>
            <person name="Stieglmeier M."/>
            <person name="Klingl A."/>
            <person name="Woyke T."/>
            <person name="Ryan C.M."/>
            <person name="Banfield J.F."/>
        </authorList>
    </citation>
    <scope>NUCLEOTIDE SEQUENCE [LARGE SCALE GENOMIC DNA]</scope>
    <source>
        <strain evidence="2">CG11_big_fil_rev_8_21_14_0_20_45_26</strain>
    </source>
</reference>
<feature type="domain" description="Isopropylmalate dehydrogenase-like" evidence="1">
    <location>
        <begin position="4"/>
        <end position="60"/>
    </location>
</feature>
<gene>
    <name evidence="2" type="ORF">COV74_06485</name>
</gene>
<dbReference type="Pfam" id="PF00180">
    <property type="entry name" value="Iso_dh"/>
    <property type="match status" value="1"/>
</dbReference>
<dbReference type="EMBL" id="PCVY01000054">
    <property type="protein sequence ID" value="PIQ86010.1"/>
    <property type="molecule type" value="Genomic_DNA"/>
</dbReference>
<dbReference type="SUPFAM" id="SSF53659">
    <property type="entry name" value="Isocitrate/Isopropylmalate dehydrogenase-like"/>
    <property type="match status" value="1"/>
</dbReference>
<keyword evidence="2" id="KW-0560">Oxidoreductase</keyword>
<organism evidence="2 3">
    <name type="scientific">Candidatus Abzuiibacterium crystallinum</name>
    <dbReference type="NCBI Taxonomy" id="1974748"/>
    <lineage>
        <taxon>Bacteria</taxon>
        <taxon>Pseudomonadati</taxon>
        <taxon>Candidatus Omnitrophota</taxon>
        <taxon>Candidatus Abzuiibacterium</taxon>
    </lineage>
</organism>
<feature type="non-terminal residue" evidence="2">
    <location>
        <position position="61"/>
    </location>
</feature>
<accession>A0A2H0LNJ9</accession>
<dbReference type="EC" id="1.1.1.41" evidence="2"/>